<dbReference type="InterPro" id="IPR050204">
    <property type="entry name" value="AraC_XylS_family_regulators"/>
</dbReference>
<dbReference type="InterPro" id="IPR018060">
    <property type="entry name" value="HTH_AraC"/>
</dbReference>
<dbReference type="InterPro" id="IPR018062">
    <property type="entry name" value="HTH_AraC-typ_CS"/>
</dbReference>
<evidence type="ECO:0000256" key="3">
    <source>
        <dbReference type="ARBA" id="ARBA00023163"/>
    </source>
</evidence>
<sequence>MENPTAKSTDSFGCPFDKLYKDQTIRGAGLTVLRKGSREAFLQQVSTPASNRGFAVGVSTVPGHARRIFHEHHATTHVFDHDSVYIRSLGEDYKADLEAPFDFLLLEISPESLALIAEEADLPTVAALNTITAHPDPVLANLGRALIPALEHPEKASRLFVDQLTAAIGTHVVQQYGDRAAATGSRPRKLSRAQENVAKSLILENLHGNMSVADLAQACRLSRGYFIHAFRETTGMTPYRWLLRERITRARTLLLKTDATLSEVAIACGFSDQSHFTRVFSNIVGTTPGAWRRNS</sequence>
<dbReference type="SUPFAM" id="SSF46689">
    <property type="entry name" value="Homeodomain-like"/>
    <property type="match status" value="2"/>
</dbReference>
<dbReference type="Gene3D" id="1.10.10.60">
    <property type="entry name" value="Homeodomain-like"/>
    <property type="match status" value="2"/>
</dbReference>
<dbReference type="AlphaFoldDB" id="A0A2J0YTU4"/>
<dbReference type="GO" id="GO:0043565">
    <property type="term" value="F:sequence-specific DNA binding"/>
    <property type="evidence" value="ECO:0007669"/>
    <property type="project" value="InterPro"/>
</dbReference>
<dbReference type="PANTHER" id="PTHR46796:SF14">
    <property type="entry name" value="TRANSCRIPTIONAL REGULATORY PROTEIN"/>
    <property type="match status" value="1"/>
</dbReference>
<dbReference type="RefSeq" id="WP_100674808.1">
    <property type="nucleotide sequence ID" value="NZ_NJGD01000028.1"/>
</dbReference>
<dbReference type="PROSITE" id="PS01124">
    <property type="entry name" value="HTH_ARAC_FAMILY_2"/>
    <property type="match status" value="1"/>
</dbReference>
<evidence type="ECO:0000313" key="5">
    <source>
        <dbReference type="EMBL" id="PJR09715.1"/>
    </source>
</evidence>
<evidence type="ECO:0000313" key="6">
    <source>
        <dbReference type="Proteomes" id="UP000231987"/>
    </source>
</evidence>
<keyword evidence="1" id="KW-0805">Transcription regulation</keyword>
<dbReference type="PANTHER" id="PTHR46796">
    <property type="entry name" value="HTH-TYPE TRANSCRIPTIONAL ACTIVATOR RHAS-RELATED"/>
    <property type="match status" value="1"/>
</dbReference>
<dbReference type="PROSITE" id="PS00041">
    <property type="entry name" value="HTH_ARAC_FAMILY_1"/>
    <property type="match status" value="1"/>
</dbReference>
<dbReference type="EMBL" id="NJGD01000028">
    <property type="protein sequence ID" value="PJR09715.1"/>
    <property type="molecule type" value="Genomic_DNA"/>
</dbReference>
<accession>A0A2J0YTU4</accession>
<dbReference type="InterPro" id="IPR020449">
    <property type="entry name" value="Tscrpt_reg_AraC-type_HTH"/>
</dbReference>
<dbReference type="Pfam" id="PF12833">
    <property type="entry name" value="HTH_18"/>
    <property type="match status" value="1"/>
</dbReference>
<keyword evidence="2" id="KW-0238">DNA-binding</keyword>
<gene>
    <name evidence="5" type="ORF">CEJ86_30855</name>
</gene>
<organism evidence="5 6">
    <name type="scientific">Rhizobium meliloti</name>
    <name type="common">Ensifer meliloti</name>
    <name type="synonym">Sinorhizobium meliloti</name>
    <dbReference type="NCBI Taxonomy" id="382"/>
    <lineage>
        <taxon>Bacteria</taxon>
        <taxon>Pseudomonadati</taxon>
        <taxon>Pseudomonadota</taxon>
        <taxon>Alphaproteobacteria</taxon>
        <taxon>Hyphomicrobiales</taxon>
        <taxon>Rhizobiaceae</taxon>
        <taxon>Sinorhizobium/Ensifer group</taxon>
        <taxon>Sinorhizobium</taxon>
    </lineage>
</organism>
<dbReference type="SMART" id="SM00342">
    <property type="entry name" value="HTH_ARAC"/>
    <property type="match status" value="1"/>
</dbReference>
<feature type="domain" description="HTH araC/xylS-type" evidence="4">
    <location>
        <begin position="196"/>
        <end position="294"/>
    </location>
</feature>
<reference evidence="5 6" key="1">
    <citation type="submission" date="2017-06" db="EMBL/GenBank/DDBJ databases">
        <title>Ensifer strains isolated from leguminous trees and herbs display diverse denitrification phenotypes with some acting as strong N2O sinks.</title>
        <authorList>
            <person name="Woliy K."/>
            <person name="Mania D."/>
            <person name="Bakken L.R."/>
            <person name="Frostegard A."/>
        </authorList>
    </citation>
    <scope>NUCLEOTIDE SEQUENCE [LARGE SCALE GENOMIC DNA]</scope>
    <source>
        <strain evidence="5 6">AC50a</strain>
    </source>
</reference>
<evidence type="ECO:0000256" key="1">
    <source>
        <dbReference type="ARBA" id="ARBA00023015"/>
    </source>
</evidence>
<dbReference type="GO" id="GO:0003700">
    <property type="term" value="F:DNA-binding transcription factor activity"/>
    <property type="evidence" value="ECO:0007669"/>
    <property type="project" value="InterPro"/>
</dbReference>
<dbReference type="InterPro" id="IPR009057">
    <property type="entry name" value="Homeodomain-like_sf"/>
</dbReference>
<evidence type="ECO:0000259" key="4">
    <source>
        <dbReference type="PROSITE" id="PS01124"/>
    </source>
</evidence>
<protein>
    <submittedName>
        <fullName evidence="5">AraC family transcriptional regulator</fullName>
    </submittedName>
</protein>
<keyword evidence="3" id="KW-0804">Transcription</keyword>
<name>A0A2J0YTU4_RHIML</name>
<evidence type="ECO:0000256" key="2">
    <source>
        <dbReference type="ARBA" id="ARBA00023125"/>
    </source>
</evidence>
<dbReference type="Proteomes" id="UP000231987">
    <property type="component" value="Unassembled WGS sequence"/>
</dbReference>
<proteinExistence type="predicted"/>
<comment type="caution">
    <text evidence="5">The sequence shown here is derived from an EMBL/GenBank/DDBJ whole genome shotgun (WGS) entry which is preliminary data.</text>
</comment>
<dbReference type="PRINTS" id="PR00032">
    <property type="entry name" value="HTHARAC"/>
</dbReference>